<dbReference type="InterPro" id="IPR010080">
    <property type="entry name" value="Thioester_reductase-like_dom"/>
</dbReference>
<dbReference type="Gene3D" id="3.30.300.30">
    <property type="match status" value="2"/>
</dbReference>
<dbReference type="CDD" id="cd19543">
    <property type="entry name" value="DCL_NRPS"/>
    <property type="match status" value="1"/>
</dbReference>
<dbReference type="Gene3D" id="3.40.50.12780">
    <property type="entry name" value="N-terminal domain of ligase-like"/>
    <property type="match status" value="2"/>
</dbReference>
<dbReference type="Pfam" id="PF00550">
    <property type="entry name" value="PP-binding"/>
    <property type="match status" value="2"/>
</dbReference>
<dbReference type="Gene3D" id="3.40.50.720">
    <property type="entry name" value="NAD(P)-binding Rossmann-like Domain"/>
    <property type="match status" value="1"/>
</dbReference>
<dbReference type="PROSITE" id="PS50075">
    <property type="entry name" value="CARRIER"/>
    <property type="match status" value="2"/>
</dbReference>
<dbReference type="NCBIfam" id="TIGR01733">
    <property type="entry name" value="AA-adenyl-dom"/>
    <property type="match status" value="2"/>
</dbReference>
<dbReference type="PANTHER" id="PTHR45527">
    <property type="entry name" value="NONRIBOSOMAL PEPTIDE SYNTHETASE"/>
    <property type="match status" value="1"/>
</dbReference>
<dbReference type="SMART" id="SM00823">
    <property type="entry name" value="PKS_PP"/>
    <property type="match status" value="2"/>
</dbReference>
<dbReference type="InterPro" id="IPR010071">
    <property type="entry name" value="AA_adenyl_dom"/>
</dbReference>
<dbReference type="SUPFAM" id="SSF52777">
    <property type="entry name" value="CoA-dependent acyltransferases"/>
    <property type="match status" value="4"/>
</dbReference>
<dbReference type="CDD" id="cd05235">
    <property type="entry name" value="SDR_e1"/>
    <property type="match status" value="1"/>
</dbReference>
<evidence type="ECO:0000256" key="3">
    <source>
        <dbReference type="ARBA" id="ARBA00022553"/>
    </source>
</evidence>
<keyword evidence="5" id="KW-0677">Repeat</keyword>
<dbReference type="Proteomes" id="UP001190466">
    <property type="component" value="Chromosome"/>
</dbReference>
<dbReference type="InterPro" id="IPR025110">
    <property type="entry name" value="AMP-bd_C"/>
</dbReference>
<dbReference type="NCBIfam" id="TIGR01746">
    <property type="entry name" value="Thioester-redct"/>
    <property type="match status" value="1"/>
</dbReference>
<sequence>MSVDSTRTLLSFDALDDDDHDLLDEWGNRAVLTAPGTPAVCIPELFSAQVDRAPDAVALVCGDRQWTYRELDEAADRLAHLLSEYGARPGESVALLIPRSAEAILAILAVLKTGAAYLPIDPAHPDSRIEFMVSDAGPVAALTTADLRGRLEGCDVTAIDIGDPQIESRPATALPLPHPHDLAYMTYTSGTTGVPKAVAVTHANVTQLMDALTGDLAARPGQVWSQWHSLVFDVSVWEIWGALLHGGRLVIVPESVASSPDDLHSLLVTEKVSVLCLTPSAAGMLSPDGLESTTLVVGGEACPIDLVDRWATGDRIMINAYGPTEITVYAAISKPLRPGAEVAPIGSPVPNGALFVLDKFLRPAPEGVVGELYVAGAGVTTGYARRSGLTASRFVACPFGQPGARMYRTGDLVRWGSDGQLEYLGRADEQVKIRGYRIELGEVQAALARLDGVEQAAVIAREDRPGDKRLVGYITGTADPAAARAALAERLPAYMVPAAVVMLEALPLTVNGKLDRRALPAPEYRSGADEYRAPTTAVEEVLASIYAQVLGVERVGVDDSFFDLGGDSILSMQVVARARAAGVQCRPRDLFVEQTVARLAQVAVVADGSNDVVDEGIGSVLPTPIMHWLQSVDGPVDEFNQTVVLQTPEGVTEDDVHVVLQALLDRHATLRLRVEDNDSPGGWSFVVPAVGAVQAPDCTSTVDALSDQAWEAARSRLSPTAGSMLSALWVPSSGQLALMIHHLAVDGVSWRILLEDINIAWALRRSEQPLELPTGGTSFARWAALLNDYATDPAVLESADLWREVTAVPAALPSPEPGVDTYANAGRSTVSLDVATTRQLLGEVPAAFHAGVQDILLVAFGLAWTEFLGTDAPVGIDVEGHGRAEELFEGVDLSRTVGWFTTKYPIALDVGGLAWEQVSAGAPALGAVIKNAKEQLRALPDGLTYGLLRYVNPDVELGGSEPTIGFNYLGRLGAGATDLSDELWRIDQDALTATGAASNVPMPLMHTVDLNAGTMDTDDGPQLQAGWTWAPSVLDEAQIDRLSQLWLQALTGICAHVRNGGGGLTPSDLLPARLSQSQIDQLTEQYAVADVLPLTPVQQGLLFHSIFARGTDSDVYAVQLDITVSGVVDQHRLRDALHTVVERHPNLAARFSDQFDDPVQIIPAQPMMAWRYLDLRGDDLTPDEEIQQLCAAERAAVCDLFERPTFRAALIRTAGNQHRFVLTFHHIVIDGWSLPILLQEIFASYFGQRLPAATPYRNFVAWLADQDREEAREAWRNELDGFETPTLVAAPGSAGPRGIESYRLSLETTRALGELARAQRTTINTVLQAAWAQLLMTMTGQRDVAFGTAVSGRPADMMGSDSIVGLMINTVPVRARADAETTVADLLGQLQHAHNETLEHEHLALTEIHHLAGHEQLFDTLFLYESYPIDTSAFTGAQELAVTDFTNREYNHYPLSVMALPGHELGLRVEFDTDAFDTATIESLIERFQRILAAMTGDAAQRLSSLDVLADPERDQLDEWANSAVLADPAPESLSIPEAFSRQVDLAPEAVALTFEDRDLTYGELDDAAEELANLLAVYGAGPGESVALLLPRSADAIVAILAVLKTGAAYLPIDPTIPAARLAFMLEDAAPIAAVTTTDLRSRLEEAGVAVIEIDDPAPASLYPHTALLLPAADDIAYTIYTSGTTGVPKGVAVTHRNVTEVLSTLHADLPAGPGQVWSQWHSLVFDVSVWEIWGALLHGGRLVIVPEAIAGSPDELHDLLVAEKVTVLYQTPSAVGMLSPEGLESTTLVVAGEACPTEVVDRWAPGRVMINAYGPTEATIYAAMSAPLQAGSPAVPIGSPVPSGATFVLDDWLRPVPPGVVGELYLAGRGVGVGYVRRPGLSATRFLACPFGEPGTRMYRTGDLVRWGDDGQLQYLGRADEQVKIRGYRIELGEIQAALAEVSGVQQAVVIAREDRPGDKRLIGYITGSADPAAARTALAERLPAYMVPAAIIELDSLPLTVNGKLDRRALPAPEYRSVEDYRAPETEMEKTIAGIYAQVLGVDRVGVDDSFFELGGDSISAMRVVAALNTALDANLAVRTLFEAPSVRRLVGQLESAAGSDTGPGPGRVSFASVHGADSNEVRASDLKLEKFIDPATLRTATTLPRPTGYVQTVLLTGATGFLGRYLLLEWLSKLRRADDAVICLVRGKSDEDARQRLEAVFATDPKLHQHFQELAAGRLTVIAGDKGQPNLGLDERTWQRLAEKVDLIVDSAAFVNSVLPYSELFGPNVVGTAELIRFALTAKLKPYSFVSTSDVGRQVDPSRFIEDADIRVISASRTVEASYANGYGNSKWAGEVLLREAHDLCRLPVAVFRSGMIMVDSTYAGQLNVADTVSRMVLSIVATGVAPESFYQRGEDGERQRAHFDGLPVDFVAEAITKIGWQLARSAATDSPVGFETYHVMNPHDDGIGIDTYIDWIAGAGYPIERIADFGDWLREFEARLRALPERQRQHSVLQMLTMLQQQAGDLHAPEPTRGSYAPAVRFRTAVQEAKVGPNNDIPHVSAANILKYVTDLELLGLL</sequence>
<dbReference type="SUPFAM" id="SSF56801">
    <property type="entry name" value="Acetyl-CoA synthetase-like"/>
    <property type="match status" value="2"/>
</dbReference>
<evidence type="ECO:0000313" key="9">
    <source>
        <dbReference type="Proteomes" id="UP001190466"/>
    </source>
</evidence>
<dbReference type="InterPro" id="IPR009081">
    <property type="entry name" value="PP-bd_ACP"/>
</dbReference>
<protein>
    <submittedName>
        <fullName evidence="8">Amino acid adenylation domain-containing protein</fullName>
    </submittedName>
</protein>
<evidence type="ECO:0000259" key="7">
    <source>
        <dbReference type="PROSITE" id="PS50075"/>
    </source>
</evidence>
<dbReference type="EMBL" id="OY726395">
    <property type="protein sequence ID" value="CAJ1587140.1"/>
    <property type="molecule type" value="Genomic_DNA"/>
</dbReference>
<dbReference type="PROSITE" id="PS00455">
    <property type="entry name" value="AMP_BINDING"/>
    <property type="match status" value="1"/>
</dbReference>
<dbReference type="Pfam" id="PF00501">
    <property type="entry name" value="AMP-binding"/>
    <property type="match status" value="2"/>
</dbReference>
<dbReference type="InterPro" id="IPR020806">
    <property type="entry name" value="PKS_PP-bd"/>
</dbReference>
<dbReference type="InterPro" id="IPR001242">
    <property type="entry name" value="Condensation_dom"/>
</dbReference>
<keyword evidence="4" id="KW-0436">Ligase</keyword>
<dbReference type="Gene3D" id="3.30.559.10">
    <property type="entry name" value="Chloramphenicol acetyltransferase-like domain"/>
    <property type="match status" value="2"/>
</dbReference>
<dbReference type="InterPro" id="IPR020845">
    <property type="entry name" value="AMP-binding_CS"/>
</dbReference>
<dbReference type="NCBIfam" id="NF003417">
    <property type="entry name" value="PRK04813.1"/>
    <property type="match status" value="2"/>
</dbReference>
<dbReference type="InterPro" id="IPR010060">
    <property type="entry name" value="NRPS_synth"/>
</dbReference>
<evidence type="ECO:0000256" key="2">
    <source>
        <dbReference type="ARBA" id="ARBA00022450"/>
    </source>
</evidence>
<name>A0ABN9P8M8_9MYCO</name>
<gene>
    <name evidence="8" type="ORF">MU0050_004636</name>
</gene>
<dbReference type="InterPro" id="IPR036736">
    <property type="entry name" value="ACP-like_sf"/>
</dbReference>
<keyword evidence="6" id="KW-0045">Antibiotic biosynthesis</keyword>
<keyword evidence="3" id="KW-0597">Phosphoprotein</keyword>
<evidence type="ECO:0000256" key="4">
    <source>
        <dbReference type="ARBA" id="ARBA00022598"/>
    </source>
</evidence>
<comment type="cofactor">
    <cofactor evidence="1">
        <name>pantetheine 4'-phosphate</name>
        <dbReference type="ChEBI" id="CHEBI:47942"/>
    </cofactor>
</comment>
<keyword evidence="9" id="KW-1185">Reference proteome</keyword>
<dbReference type="InterPro" id="IPR042099">
    <property type="entry name" value="ANL_N_sf"/>
</dbReference>
<dbReference type="InterPro" id="IPR006162">
    <property type="entry name" value="Ppantetheine_attach_site"/>
</dbReference>
<evidence type="ECO:0000256" key="5">
    <source>
        <dbReference type="ARBA" id="ARBA00022737"/>
    </source>
</evidence>
<dbReference type="PANTHER" id="PTHR45527:SF14">
    <property type="entry name" value="PLIPASTATIN SYNTHASE SUBUNIT B"/>
    <property type="match status" value="1"/>
</dbReference>
<dbReference type="InterPro" id="IPR036291">
    <property type="entry name" value="NAD(P)-bd_dom_sf"/>
</dbReference>
<dbReference type="RefSeq" id="WP_316512944.1">
    <property type="nucleotide sequence ID" value="NZ_OY726395.1"/>
</dbReference>
<dbReference type="SUPFAM" id="SSF51735">
    <property type="entry name" value="NAD(P)-binding Rossmann-fold domains"/>
    <property type="match status" value="1"/>
</dbReference>
<dbReference type="Pfam" id="PF13193">
    <property type="entry name" value="AMP-binding_C"/>
    <property type="match status" value="2"/>
</dbReference>
<dbReference type="InterPro" id="IPR000873">
    <property type="entry name" value="AMP-dep_synth/lig_dom"/>
</dbReference>
<dbReference type="InterPro" id="IPR023213">
    <property type="entry name" value="CAT-like_dom_sf"/>
</dbReference>
<dbReference type="SMART" id="SM01294">
    <property type="entry name" value="PKS_PP_betabranch"/>
    <property type="match status" value="1"/>
</dbReference>
<evidence type="ECO:0000256" key="1">
    <source>
        <dbReference type="ARBA" id="ARBA00001957"/>
    </source>
</evidence>
<dbReference type="SUPFAM" id="SSF47336">
    <property type="entry name" value="ACP-like"/>
    <property type="match status" value="2"/>
</dbReference>
<dbReference type="Pfam" id="PF07993">
    <property type="entry name" value="NAD_binding_4"/>
    <property type="match status" value="1"/>
</dbReference>
<dbReference type="Gene3D" id="1.10.1200.10">
    <property type="entry name" value="ACP-like"/>
    <property type="match status" value="2"/>
</dbReference>
<evidence type="ECO:0000256" key="6">
    <source>
        <dbReference type="ARBA" id="ARBA00023194"/>
    </source>
</evidence>
<dbReference type="InterPro" id="IPR013120">
    <property type="entry name" value="FAR_NAD-bd"/>
</dbReference>
<feature type="domain" description="Carrier" evidence="7">
    <location>
        <begin position="533"/>
        <end position="607"/>
    </location>
</feature>
<dbReference type="InterPro" id="IPR045851">
    <property type="entry name" value="AMP-bd_C_sf"/>
</dbReference>
<proteinExistence type="predicted"/>
<dbReference type="Pfam" id="PF00668">
    <property type="entry name" value="Condensation"/>
    <property type="match status" value="2"/>
</dbReference>
<accession>A0ABN9P8M8</accession>
<keyword evidence="2" id="KW-0596">Phosphopantetheine</keyword>
<feature type="domain" description="Carrier" evidence="7">
    <location>
        <begin position="2026"/>
        <end position="2101"/>
    </location>
</feature>
<organism evidence="8 9">
    <name type="scientific">[Mycobacterium] wendilense</name>
    <dbReference type="NCBI Taxonomy" id="3064284"/>
    <lineage>
        <taxon>Bacteria</taxon>
        <taxon>Bacillati</taxon>
        <taxon>Actinomycetota</taxon>
        <taxon>Actinomycetes</taxon>
        <taxon>Mycobacteriales</taxon>
        <taxon>Mycobacteriaceae</taxon>
        <taxon>Mycolicibacter</taxon>
    </lineage>
</organism>
<evidence type="ECO:0000313" key="8">
    <source>
        <dbReference type="EMBL" id="CAJ1587140.1"/>
    </source>
</evidence>
<dbReference type="PROSITE" id="PS00012">
    <property type="entry name" value="PHOSPHOPANTETHEINE"/>
    <property type="match status" value="2"/>
</dbReference>
<dbReference type="NCBIfam" id="TIGR01720">
    <property type="entry name" value="NRPS-para261"/>
    <property type="match status" value="1"/>
</dbReference>
<reference evidence="8 9" key="1">
    <citation type="submission" date="2023-08" db="EMBL/GenBank/DDBJ databases">
        <authorList>
            <person name="Folkvardsen B D."/>
            <person name="Norman A."/>
        </authorList>
    </citation>
    <scope>NUCLEOTIDE SEQUENCE [LARGE SCALE GENOMIC DNA]</scope>
    <source>
        <strain evidence="8 9">Mu0050</strain>
    </source>
</reference>
<dbReference type="Gene3D" id="3.30.559.30">
    <property type="entry name" value="Nonribosomal peptide synthetase, condensation domain"/>
    <property type="match status" value="2"/>
</dbReference>